<reference evidence="4 5" key="1">
    <citation type="submission" date="2018-11" db="EMBL/GenBank/DDBJ databases">
        <title>Genome sequence of Apiotrichum porosum DSM 27194.</title>
        <authorList>
            <person name="Aliyu H."/>
            <person name="Gorte O."/>
            <person name="Ochsenreither K."/>
        </authorList>
    </citation>
    <scope>NUCLEOTIDE SEQUENCE [LARGE SCALE GENOMIC DNA]</scope>
    <source>
        <strain evidence="4 5">DSM 27194</strain>
    </source>
</reference>
<dbReference type="STRING" id="105984.A0A427XUF0"/>
<name>A0A427XUF0_9TREE</name>
<evidence type="ECO:0000313" key="5">
    <source>
        <dbReference type="Proteomes" id="UP000279236"/>
    </source>
</evidence>
<dbReference type="Pfam" id="PF00561">
    <property type="entry name" value="Abhydrolase_1"/>
    <property type="match status" value="1"/>
</dbReference>
<dbReference type="EMBL" id="RSCE01000005">
    <property type="protein sequence ID" value="RSH82427.1"/>
    <property type="molecule type" value="Genomic_DNA"/>
</dbReference>
<feature type="domain" description="AB hydrolase-1" evidence="3">
    <location>
        <begin position="69"/>
        <end position="315"/>
    </location>
</feature>
<dbReference type="PANTHER" id="PTHR46118:SF4">
    <property type="entry name" value="PROTEIN ABHD11"/>
    <property type="match status" value="1"/>
</dbReference>
<protein>
    <recommendedName>
        <fullName evidence="3">AB hydrolase-1 domain-containing protein</fullName>
    </recommendedName>
</protein>
<dbReference type="Gene3D" id="3.40.50.1820">
    <property type="entry name" value="alpha/beta hydrolase"/>
    <property type="match status" value="1"/>
</dbReference>
<comment type="similarity">
    <text evidence="1">Belongs to the AB hydrolase superfamily.</text>
</comment>
<comment type="caution">
    <text evidence="4">The sequence shown here is derived from an EMBL/GenBank/DDBJ whole genome shotgun (WGS) entry which is preliminary data.</text>
</comment>
<dbReference type="GO" id="GO:0005739">
    <property type="term" value="C:mitochondrion"/>
    <property type="evidence" value="ECO:0007669"/>
    <property type="project" value="TreeGrafter"/>
</dbReference>
<accession>A0A427XUF0</accession>
<evidence type="ECO:0000256" key="1">
    <source>
        <dbReference type="ARBA" id="ARBA00008645"/>
    </source>
</evidence>
<dbReference type="InterPro" id="IPR000073">
    <property type="entry name" value="AB_hydrolase_1"/>
</dbReference>
<dbReference type="SUPFAM" id="SSF53474">
    <property type="entry name" value="alpha/beta-Hydrolases"/>
    <property type="match status" value="1"/>
</dbReference>
<dbReference type="RefSeq" id="XP_028476659.1">
    <property type="nucleotide sequence ID" value="XM_028622766.1"/>
</dbReference>
<organism evidence="4 5">
    <name type="scientific">Apiotrichum porosum</name>
    <dbReference type="NCBI Taxonomy" id="105984"/>
    <lineage>
        <taxon>Eukaryota</taxon>
        <taxon>Fungi</taxon>
        <taxon>Dikarya</taxon>
        <taxon>Basidiomycota</taxon>
        <taxon>Agaricomycotina</taxon>
        <taxon>Tremellomycetes</taxon>
        <taxon>Trichosporonales</taxon>
        <taxon>Trichosporonaceae</taxon>
        <taxon>Apiotrichum</taxon>
    </lineage>
</organism>
<dbReference type="OrthoDB" id="8119704at2759"/>
<dbReference type="GeneID" id="39591939"/>
<dbReference type="PANTHER" id="PTHR46118">
    <property type="entry name" value="PROTEIN ABHD11"/>
    <property type="match status" value="1"/>
</dbReference>
<keyword evidence="5" id="KW-1185">Reference proteome</keyword>
<evidence type="ECO:0000313" key="4">
    <source>
        <dbReference type="EMBL" id="RSH82427.1"/>
    </source>
</evidence>
<sequence>MRTASITAAVRRPVLNAVASSSSSSSPRAAVSVPRFTRSAWGTSAPAPPPVKLAYDLVHPKEDKRPDEALVVCHGFLGSKQNWRSLGKRMANALSMRVFTLDMRNHGQSPHAAPHTSVAMAEDLGLFFKDHGLTSGVHLVGHSMGAKSVMAYALNADLNAPLRSLVPIDMTPNIEPIEPQYNGYTKGMQEIAAAKVQTRAEADELLKPYEAVPATRQFLLTNAITVRGPYGRKHVGFRVNLPLLADAINRLGEFPYTPPPPVSPTSPQWTGPVLFIKGAHAAYIRPDNIEVARRFFPRMELVTLDAGHWVHADRPDETVESIVRFVQNN</sequence>
<keyword evidence="2" id="KW-0378">Hydrolase</keyword>
<evidence type="ECO:0000256" key="2">
    <source>
        <dbReference type="ARBA" id="ARBA00022801"/>
    </source>
</evidence>
<dbReference type="InterPro" id="IPR029058">
    <property type="entry name" value="AB_hydrolase_fold"/>
</dbReference>
<dbReference type="AlphaFoldDB" id="A0A427XUF0"/>
<dbReference type="GO" id="GO:0052689">
    <property type="term" value="F:carboxylic ester hydrolase activity"/>
    <property type="evidence" value="ECO:0007669"/>
    <property type="project" value="TreeGrafter"/>
</dbReference>
<dbReference type="Proteomes" id="UP000279236">
    <property type="component" value="Unassembled WGS sequence"/>
</dbReference>
<evidence type="ECO:0000259" key="3">
    <source>
        <dbReference type="Pfam" id="PF00561"/>
    </source>
</evidence>
<proteinExistence type="inferred from homology"/>
<gene>
    <name evidence="4" type="ORF">EHS24_007396</name>
</gene>